<dbReference type="Proteomes" id="UP000256220">
    <property type="component" value="Unassembled WGS sequence"/>
</dbReference>
<evidence type="ECO:0000313" key="2">
    <source>
        <dbReference type="EMBL" id="KFU82036.1"/>
    </source>
</evidence>
<dbReference type="EMBL" id="JFBM01000004">
    <property type="protein sequence ID" value="KFU82036.1"/>
    <property type="molecule type" value="Genomic_DNA"/>
</dbReference>
<comment type="caution">
    <text evidence="2">The sequence shown here is derived from an EMBL/GenBank/DDBJ whole genome shotgun (WGS) entry which is preliminary data.</text>
</comment>
<dbReference type="AlphaFoldDB" id="A0A2P2FZ81"/>
<feature type="compositionally biased region" description="Basic residues" evidence="1">
    <location>
        <begin position="164"/>
        <end position="182"/>
    </location>
</feature>
<proteinExistence type="predicted"/>
<organism evidence="2 3">
    <name type="scientific">Amycolatopsis lurida NRRL 2430</name>
    <dbReference type="NCBI Taxonomy" id="1460371"/>
    <lineage>
        <taxon>Bacteria</taxon>
        <taxon>Bacillati</taxon>
        <taxon>Actinomycetota</taxon>
        <taxon>Actinomycetes</taxon>
        <taxon>Pseudonocardiales</taxon>
        <taxon>Pseudonocardiaceae</taxon>
        <taxon>Amycolatopsis</taxon>
    </lineage>
</organism>
<keyword evidence="3" id="KW-1185">Reference proteome</keyword>
<accession>A0A2P2FZ81</accession>
<evidence type="ECO:0000313" key="3">
    <source>
        <dbReference type="Proteomes" id="UP000256220"/>
    </source>
</evidence>
<sequence>MRRLLRGGRVVDPDTPVDGSEEVAIATGETGAAMHHCHVTSTAARHVDRVLAALESSRSAGSRVTVEAYPYGAGCTAAGAFFLDPSRVVLLETGERIADEARLRHVRAEMPGAPCLLESLDEQDPGERPLLHRPVAFPTRSLRATRCRRTGPTAPARAPDGRFRRVGRPTRARRGRSRNRFG</sequence>
<protein>
    <submittedName>
        <fullName evidence="2">Uncharacterized protein</fullName>
    </submittedName>
</protein>
<feature type="region of interest" description="Disordered" evidence="1">
    <location>
        <begin position="148"/>
        <end position="182"/>
    </location>
</feature>
<reference evidence="2 3" key="1">
    <citation type="journal article" date="2014" name="Genome Announc.">
        <title>Draft Genome Sequence of Amycolatopsis lurida NRRL 2430, Producer of the Glycopeptide Family Antibiotic Ristocetin.</title>
        <authorList>
            <person name="Kwun M.J."/>
            <person name="Hong H.J."/>
        </authorList>
    </citation>
    <scope>NUCLEOTIDE SEQUENCE [LARGE SCALE GENOMIC DNA]</scope>
    <source>
        <strain evidence="2 3">NRRL 2430</strain>
    </source>
</reference>
<dbReference type="Gene3D" id="3.20.20.140">
    <property type="entry name" value="Metal-dependent hydrolases"/>
    <property type="match status" value="1"/>
</dbReference>
<gene>
    <name evidence="2" type="ORF">BB31_06750</name>
</gene>
<evidence type="ECO:0000256" key="1">
    <source>
        <dbReference type="SAM" id="MobiDB-lite"/>
    </source>
</evidence>
<name>A0A2P2FZ81_AMYLU</name>